<evidence type="ECO:0000256" key="3">
    <source>
        <dbReference type="ARBA" id="ARBA00022741"/>
    </source>
</evidence>
<keyword evidence="11" id="KW-1185">Reference proteome</keyword>
<evidence type="ECO:0000256" key="8">
    <source>
        <dbReference type="SAM" id="MobiDB-lite"/>
    </source>
</evidence>
<comment type="subcellular location">
    <subcellularLocation>
        <location evidence="1">Nucleus</location>
    </subcellularLocation>
</comment>
<dbReference type="EMBL" id="MU006108">
    <property type="protein sequence ID" value="KAF2835555.1"/>
    <property type="molecule type" value="Genomic_DNA"/>
</dbReference>
<keyword evidence="7" id="KW-0131">Cell cycle</keyword>
<dbReference type="GO" id="GO:0003682">
    <property type="term" value="F:chromatin binding"/>
    <property type="evidence" value="ECO:0007669"/>
    <property type="project" value="TreeGrafter"/>
</dbReference>
<comment type="similarity">
    <text evidence="2">Belongs to the rad17/RAD24 family.</text>
</comment>
<feature type="compositionally biased region" description="Acidic residues" evidence="8">
    <location>
        <begin position="655"/>
        <end position="666"/>
    </location>
</feature>
<evidence type="ECO:0000256" key="2">
    <source>
        <dbReference type="ARBA" id="ARBA00006168"/>
    </source>
</evidence>
<dbReference type="Pfam" id="PF25812">
    <property type="entry name" value="RAD24_helical"/>
    <property type="match status" value="1"/>
</dbReference>
<dbReference type="OrthoDB" id="10265971at2759"/>
<dbReference type="Proteomes" id="UP000799429">
    <property type="component" value="Unassembled WGS sequence"/>
</dbReference>
<evidence type="ECO:0000256" key="4">
    <source>
        <dbReference type="ARBA" id="ARBA00022763"/>
    </source>
</evidence>
<dbReference type="SUPFAM" id="SSF52540">
    <property type="entry name" value="P-loop containing nucleoside triphosphate hydrolases"/>
    <property type="match status" value="1"/>
</dbReference>
<feature type="compositionally biased region" description="Polar residues" evidence="8">
    <location>
        <begin position="580"/>
        <end position="597"/>
    </location>
</feature>
<dbReference type="PANTHER" id="PTHR12172">
    <property type="entry name" value="CELL CYCLE CHECKPOINT PROTEIN RAD17"/>
    <property type="match status" value="1"/>
</dbReference>
<dbReference type="Gene3D" id="3.40.50.300">
    <property type="entry name" value="P-loop containing nucleotide triphosphate hydrolases"/>
    <property type="match status" value="1"/>
</dbReference>
<feature type="region of interest" description="Disordered" evidence="8">
    <location>
        <begin position="1"/>
        <end position="55"/>
    </location>
</feature>
<dbReference type="GO" id="GO:0006281">
    <property type="term" value="P:DNA repair"/>
    <property type="evidence" value="ECO:0007669"/>
    <property type="project" value="InterPro"/>
</dbReference>
<organism evidence="10 11">
    <name type="scientific">Patellaria atrata CBS 101060</name>
    <dbReference type="NCBI Taxonomy" id="1346257"/>
    <lineage>
        <taxon>Eukaryota</taxon>
        <taxon>Fungi</taxon>
        <taxon>Dikarya</taxon>
        <taxon>Ascomycota</taxon>
        <taxon>Pezizomycotina</taxon>
        <taxon>Dothideomycetes</taxon>
        <taxon>Dothideomycetes incertae sedis</taxon>
        <taxon>Patellariales</taxon>
        <taxon>Patellariaceae</taxon>
        <taxon>Patellaria</taxon>
    </lineage>
</organism>
<proteinExistence type="inferred from homology"/>
<dbReference type="GO" id="GO:0000077">
    <property type="term" value="P:DNA damage checkpoint signaling"/>
    <property type="evidence" value="ECO:0007669"/>
    <property type="project" value="TreeGrafter"/>
</dbReference>
<keyword evidence="5" id="KW-0067">ATP-binding</keyword>
<feature type="domain" description="Checkpoint protein RAD24-like helical bundle" evidence="9">
    <location>
        <begin position="356"/>
        <end position="458"/>
    </location>
</feature>
<keyword evidence="6" id="KW-0539">Nucleus</keyword>
<evidence type="ECO:0000256" key="6">
    <source>
        <dbReference type="ARBA" id="ARBA00023242"/>
    </source>
</evidence>
<feature type="region of interest" description="Disordered" evidence="8">
    <location>
        <begin position="649"/>
        <end position="706"/>
    </location>
</feature>
<feature type="compositionally biased region" description="Polar residues" evidence="8">
    <location>
        <begin position="30"/>
        <end position="42"/>
    </location>
</feature>
<reference evidence="10" key="1">
    <citation type="journal article" date="2020" name="Stud. Mycol.">
        <title>101 Dothideomycetes genomes: a test case for predicting lifestyles and emergence of pathogens.</title>
        <authorList>
            <person name="Haridas S."/>
            <person name="Albert R."/>
            <person name="Binder M."/>
            <person name="Bloem J."/>
            <person name="Labutti K."/>
            <person name="Salamov A."/>
            <person name="Andreopoulos B."/>
            <person name="Baker S."/>
            <person name="Barry K."/>
            <person name="Bills G."/>
            <person name="Bluhm B."/>
            <person name="Cannon C."/>
            <person name="Castanera R."/>
            <person name="Culley D."/>
            <person name="Daum C."/>
            <person name="Ezra D."/>
            <person name="Gonzalez J."/>
            <person name="Henrissat B."/>
            <person name="Kuo A."/>
            <person name="Liang C."/>
            <person name="Lipzen A."/>
            <person name="Lutzoni F."/>
            <person name="Magnuson J."/>
            <person name="Mondo S."/>
            <person name="Nolan M."/>
            <person name="Ohm R."/>
            <person name="Pangilinan J."/>
            <person name="Park H.-J."/>
            <person name="Ramirez L."/>
            <person name="Alfaro M."/>
            <person name="Sun H."/>
            <person name="Tritt A."/>
            <person name="Yoshinaga Y."/>
            <person name="Zwiers L.-H."/>
            <person name="Turgeon B."/>
            <person name="Goodwin S."/>
            <person name="Spatafora J."/>
            <person name="Crous P."/>
            <person name="Grigoriev I."/>
        </authorList>
    </citation>
    <scope>NUCLEOTIDE SEQUENCE</scope>
    <source>
        <strain evidence="10">CBS 101060</strain>
    </source>
</reference>
<dbReference type="InterPro" id="IPR057927">
    <property type="entry name" value="RAD24-like_helical"/>
</dbReference>
<evidence type="ECO:0000313" key="10">
    <source>
        <dbReference type="EMBL" id="KAF2835555.1"/>
    </source>
</evidence>
<dbReference type="GO" id="GO:0033314">
    <property type="term" value="P:mitotic DNA replication checkpoint signaling"/>
    <property type="evidence" value="ECO:0007669"/>
    <property type="project" value="TreeGrafter"/>
</dbReference>
<accession>A0A9P4S4C5</accession>
<sequence>MRKRGREAEDIGGGQKEGLPSGSQKFLKRSNGSKQGQDTPIQQERDFSDQRPWTEQYGPNALHELVVHRDKVSKVRSWFENTTKGIGRQPILILKGGAGSGKTTTVRLLSQELGIELHEWRNPDGGNILDEGSSTTSTRFEDFIGRAGHYGRLDMDVSFPDCGTRGDSVQGSRKHTILIEEFPNTYSTTSSTLRSFRSTIQRYLAVNVPLLQLKRSITPIIMIITETLLSTNTPSQDSFTAFRLLGPELLHDPGLYVLEFNPVASTLLKKALELVVIKEARRSGRRQTPGPMVIDYLSRIGDLRSAISTLEFLCVRGDGDNGWGAKVAFSKPKKKHAEPLLTKMEEESLQLITRRESILTIFHAVGKIVYNKRQEIQPTSQPIPQPPTYFPNFARNKPPEVDVDSLHNEIGTDTQTFIAALHENYVLSCNGLTEEDSMESAWGCIASISDSDILSPDRFSLSKSAKRSFQGSGIDNLRQDDFSYQASARGLLFNLPSQVKRLSPPSVLTGEKSYSKANSFKIFYPTSAKLWRQQEEIEGLLDLFVTAAQKGEYDPFQGAERATAKTSEQGVEAWQGRNTFSSVLGNNTGQNDGSTTDCPPIFASGTSAKLEMLLERLPYAAILKRKTVGRAIQSTSLKKIEQITTFRGIGINTEETPDDDDSEIEPSVEQWSTDTPVDRGNAKSARRKPTSGGIKPKTNTGDIPSVGEEEIAALVLEDDDIEDF</sequence>
<dbReference type="InterPro" id="IPR004582">
    <property type="entry name" value="Checkpoint_prot_Rad17_Rad24"/>
</dbReference>
<evidence type="ECO:0000259" key="9">
    <source>
        <dbReference type="Pfam" id="PF25812"/>
    </source>
</evidence>
<dbReference type="Pfam" id="PF03215">
    <property type="entry name" value="Rad17"/>
    <property type="match status" value="1"/>
</dbReference>
<name>A0A9P4S4C5_9PEZI</name>
<dbReference type="AlphaFoldDB" id="A0A9P4S4C5"/>
<evidence type="ECO:0000313" key="11">
    <source>
        <dbReference type="Proteomes" id="UP000799429"/>
    </source>
</evidence>
<dbReference type="InterPro" id="IPR027417">
    <property type="entry name" value="P-loop_NTPase"/>
</dbReference>
<dbReference type="GO" id="GO:0005524">
    <property type="term" value="F:ATP binding"/>
    <property type="evidence" value="ECO:0007669"/>
    <property type="project" value="UniProtKB-KW"/>
</dbReference>
<gene>
    <name evidence="10" type="ORF">M501DRAFT_981993</name>
</gene>
<keyword evidence="3" id="KW-0547">Nucleotide-binding</keyword>
<evidence type="ECO:0000256" key="1">
    <source>
        <dbReference type="ARBA" id="ARBA00004123"/>
    </source>
</evidence>
<comment type="caution">
    <text evidence="10">The sequence shown here is derived from an EMBL/GenBank/DDBJ whole genome shotgun (WGS) entry which is preliminary data.</text>
</comment>
<dbReference type="GO" id="GO:0005634">
    <property type="term" value="C:nucleus"/>
    <property type="evidence" value="ECO:0007669"/>
    <property type="project" value="UniProtKB-SubCell"/>
</dbReference>
<evidence type="ECO:0000256" key="5">
    <source>
        <dbReference type="ARBA" id="ARBA00022840"/>
    </source>
</evidence>
<keyword evidence="4" id="KW-0227">DNA damage</keyword>
<feature type="region of interest" description="Disordered" evidence="8">
    <location>
        <begin position="580"/>
        <end position="600"/>
    </location>
</feature>
<dbReference type="GO" id="GO:0003689">
    <property type="term" value="F:DNA clamp loader activity"/>
    <property type="evidence" value="ECO:0007669"/>
    <property type="project" value="TreeGrafter"/>
</dbReference>
<dbReference type="PANTHER" id="PTHR12172:SF0">
    <property type="entry name" value="CELL CYCLE CHECKPOINT PROTEIN RAD17"/>
    <property type="match status" value="1"/>
</dbReference>
<protein>
    <recommendedName>
        <fullName evidence="9">Checkpoint protein RAD24-like helical bundle domain-containing protein</fullName>
    </recommendedName>
</protein>
<evidence type="ECO:0000256" key="7">
    <source>
        <dbReference type="ARBA" id="ARBA00023306"/>
    </source>
</evidence>